<dbReference type="HAMAP" id="MF_02079">
    <property type="entry name" value="PGT_RodA"/>
    <property type="match status" value="1"/>
</dbReference>
<feature type="transmembrane region" description="Helical" evidence="11">
    <location>
        <begin position="73"/>
        <end position="92"/>
    </location>
</feature>
<proteinExistence type="inferred from homology"/>
<dbReference type="AlphaFoldDB" id="A0A3B1DHM6"/>
<dbReference type="InterPro" id="IPR011923">
    <property type="entry name" value="RodA/MrdB"/>
</dbReference>
<accession>A0A3B1DHM6</accession>
<keyword evidence="6" id="KW-0133">Cell shape</keyword>
<organism evidence="12">
    <name type="scientific">hydrothermal vent metagenome</name>
    <dbReference type="NCBI Taxonomy" id="652676"/>
    <lineage>
        <taxon>unclassified sequences</taxon>
        <taxon>metagenomes</taxon>
        <taxon>ecological metagenomes</taxon>
    </lineage>
</organism>
<evidence type="ECO:0000256" key="8">
    <source>
        <dbReference type="ARBA" id="ARBA00022989"/>
    </source>
</evidence>
<evidence type="ECO:0000256" key="3">
    <source>
        <dbReference type="ARBA" id="ARBA00022676"/>
    </source>
</evidence>
<dbReference type="GO" id="GO:0015648">
    <property type="term" value="F:lipid-linked peptidoglycan transporter activity"/>
    <property type="evidence" value="ECO:0007669"/>
    <property type="project" value="TreeGrafter"/>
</dbReference>
<evidence type="ECO:0000256" key="5">
    <source>
        <dbReference type="ARBA" id="ARBA00022692"/>
    </source>
</evidence>
<feature type="transmembrane region" description="Helical" evidence="11">
    <location>
        <begin position="276"/>
        <end position="296"/>
    </location>
</feature>
<dbReference type="PANTHER" id="PTHR30474:SF1">
    <property type="entry name" value="PEPTIDOGLYCAN GLYCOSYLTRANSFERASE MRDB"/>
    <property type="match status" value="1"/>
</dbReference>
<comment type="subcellular location">
    <subcellularLocation>
        <location evidence="1">Membrane</location>
        <topology evidence="1">Multi-pass membrane protein</topology>
    </subcellularLocation>
</comment>
<evidence type="ECO:0000256" key="9">
    <source>
        <dbReference type="ARBA" id="ARBA00023136"/>
    </source>
</evidence>
<dbReference type="PROSITE" id="PS00428">
    <property type="entry name" value="FTSW_RODA_SPOVE"/>
    <property type="match status" value="1"/>
</dbReference>
<keyword evidence="9 11" id="KW-0472">Membrane</keyword>
<keyword evidence="8 11" id="KW-1133">Transmembrane helix</keyword>
<feature type="transmembrane region" description="Helical" evidence="11">
    <location>
        <begin position="161"/>
        <end position="178"/>
    </location>
</feature>
<name>A0A3B1DHM6_9ZZZZ</name>
<feature type="transmembrane region" description="Helical" evidence="11">
    <location>
        <begin position="305"/>
        <end position="324"/>
    </location>
</feature>
<feature type="transmembrane region" description="Helical" evidence="11">
    <location>
        <begin position="344"/>
        <end position="363"/>
    </location>
</feature>
<dbReference type="GO" id="GO:0005886">
    <property type="term" value="C:plasma membrane"/>
    <property type="evidence" value="ECO:0007669"/>
    <property type="project" value="TreeGrafter"/>
</dbReference>
<keyword evidence="4" id="KW-0808">Transferase</keyword>
<evidence type="ECO:0000256" key="10">
    <source>
        <dbReference type="ARBA" id="ARBA00023316"/>
    </source>
</evidence>
<feature type="transmembrane region" description="Helical" evidence="11">
    <location>
        <begin position="185"/>
        <end position="204"/>
    </location>
</feature>
<dbReference type="PANTHER" id="PTHR30474">
    <property type="entry name" value="CELL CYCLE PROTEIN"/>
    <property type="match status" value="1"/>
</dbReference>
<evidence type="ECO:0000256" key="1">
    <source>
        <dbReference type="ARBA" id="ARBA00004141"/>
    </source>
</evidence>
<dbReference type="EMBL" id="UOGF01000072">
    <property type="protein sequence ID" value="VAX31205.1"/>
    <property type="molecule type" value="Genomic_DNA"/>
</dbReference>
<dbReference type="GO" id="GO:0051301">
    <property type="term" value="P:cell division"/>
    <property type="evidence" value="ECO:0007669"/>
    <property type="project" value="InterPro"/>
</dbReference>
<dbReference type="GO" id="GO:0008360">
    <property type="term" value="P:regulation of cell shape"/>
    <property type="evidence" value="ECO:0007669"/>
    <property type="project" value="UniProtKB-KW"/>
</dbReference>
<dbReference type="InterPro" id="IPR018365">
    <property type="entry name" value="Cell_cycle_FtsW-rel_CS"/>
</dbReference>
<evidence type="ECO:0000256" key="11">
    <source>
        <dbReference type="SAM" id="Phobius"/>
    </source>
</evidence>
<evidence type="ECO:0000256" key="7">
    <source>
        <dbReference type="ARBA" id="ARBA00022984"/>
    </source>
</evidence>
<sequence>MANQPMLSRYDKLLFVVLFLILAIGVLSIYSVTGGTLERSKTPFYLKQISWIIVGWIIFLVMAWVDYREMARFAYPIYGITLFLLVLVPLIGRTGMGARRWLSVGAFSFQPSELVKIGLLFALAKHFSDHYPNGGLDLKRLLISGSFLFIPFVLILKQPDLGTALSVSIIFISMLFVIGLRSRFLIYSSLITAMLSPFIGQLVWNNLKTYQKRRLFTFINPMEDPTGTGYQIIQSKIAIGSGGLFGKGFLEGTQSQLKFLPERHTDFIFSVLAEQWGFVGVFVLFVLFFLVILWAVDVAVKAKDLLGTLLAVGIIGLIFFYFFVNVGMTLGVMPVVGVPLPLVSYGGSAMVTTLGMLGLLLNIKVRRLMR</sequence>
<dbReference type="InterPro" id="IPR001182">
    <property type="entry name" value="FtsW/RodA"/>
</dbReference>
<feature type="transmembrane region" description="Helical" evidence="11">
    <location>
        <begin position="13"/>
        <end position="37"/>
    </location>
</feature>
<dbReference type="GO" id="GO:0071555">
    <property type="term" value="P:cell wall organization"/>
    <property type="evidence" value="ECO:0007669"/>
    <property type="project" value="UniProtKB-KW"/>
</dbReference>
<dbReference type="GO" id="GO:0016757">
    <property type="term" value="F:glycosyltransferase activity"/>
    <property type="evidence" value="ECO:0007669"/>
    <property type="project" value="UniProtKB-KW"/>
</dbReference>
<dbReference type="GO" id="GO:0032153">
    <property type="term" value="C:cell division site"/>
    <property type="evidence" value="ECO:0007669"/>
    <property type="project" value="TreeGrafter"/>
</dbReference>
<keyword evidence="10" id="KW-0961">Cell wall biogenesis/degradation</keyword>
<keyword evidence="2" id="KW-1003">Cell membrane</keyword>
<dbReference type="NCBIfam" id="TIGR02210">
    <property type="entry name" value="rodA_shape"/>
    <property type="match status" value="1"/>
</dbReference>
<evidence type="ECO:0000313" key="12">
    <source>
        <dbReference type="EMBL" id="VAX31205.1"/>
    </source>
</evidence>
<gene>
    <name evidence="12" type="ORF">MNBD_NITROSPIRAE01-240</name>
</gene>
<keyword evidence="5 11" id="KW-0812">Transmembrane</keyword>
<evidence type="ECO:0000256" key="6">
    <source>
        <dbReference type="ARBA" id="ARBA00022960"/>
    </source>
</evidence>
<keyword evidence="7" id="KW-0573">Peptidoglycan synthesis</keyword>
<dbReference type="GO" id="GO:0009252">
    <property type="term" value="P:peptidoglycan biosynthetic process"/>
    <property type="evidence" value="ECO:0007669"/>
    <property type="project" value="UniProtKB-KW"/>
</dbReference>
<evidence type="ECO:0000256" key="2">
    <source>
        <dbReference type="ARBA" id="ARBA00022475"/>
    </source>
</evidence>
<reference evidence="12" key="1">
    <citation type="submission" date="2018-06" db="EMBL/GenBank/DDBJ databases">
        <authorList>
            <person name="Zhirakovskaya E."/>
        </authorList>
    </citation>
    <scope>NUCLEOTIDE SEQUENCE</scope>
</reference>
<keyword evidence="3" id="KW-0328">Glycosyltransferase</keyword>
<dbReference type="Pfam" id="PF01098">
    <property type="entry name" value="FTSW_RODA_SPOVE"/>
    <property type="match status" value="1"/>
</dbReference>
<protein>
    <submittedName>
        <fullName evidence="12">Rod shape-determining protein RodA</fullName>
    </submittedName>
</protein>
<evidence type="ECO:0000256" key="4">
    <source>
        <dbReference type="ARBA" id="ARBA00022679"/>
    </source>
</evidence>
<feature type="transmembrane region" description="Helical" evidence="11">
    <location>
        <begin position="49"/>
        <end position="67"/>
    </location>
</feature>